<dbReference type="Proteomes" id="UP000202086">
    <property type="component" value="Segment"/>
</dbReference>
<reference evidence="1 2" key="1">
    <citation type="submission" date="2012-12" db="EMBL/GenBank/DDBJ databases">
        <authorList>
            <person name="Sencilo A."/>
            <person name="Jacobs-Sera D."/>
            <person name="Russell D.A."/>
            <person name="Ko C."/>
            <person name="Atanasova N."/>
            <person name="Osterlund E."/>
            <person name="Oksanen H.M."/>
            <person name="Bamford D.H."/>
            <person name="Hatfull G.F."/>
            <person name="Roine E."/>
            <person name="Hendrix R.W."/>
        </authorList>
    </citation>
    <scope>NUCLEOTIDE SEQUENCE [LARGE SCALE GENOMIC DNA]</scope>
</reference>
<dbReference type="RefSeq" id="YP_008059599.1">
    <property type="nucleotide sequence ID" value="NC_021330.1"/>
</dbReference>
<evidence type="ECO:0000313" key="1">
    <source>
        <dbReference type="EMBL" id="AGM11900.1"/>
    </source>
</evidence>
<dbReference type="KEGG" id="vg:16193482"/>
<keyword evidence="2" id="KW-1185">Reference proteome</keyword>
<dbReference type="EMBL" id="KC292029">
    <property type="protein sequence ID" value="AGM11900.1"/>
    <property type="molecule type" value="Genomic_DNA"/>
</dbReference>
<sequence length="69" mass="7975">MRLLCRIFGHLYEYTDEYANNEGHVQADKICLRCGHIETGWTGPRVEEIEEACDTTVPTKKEAYDEVLL</sequence>
<name>R4TAF4_9CAUD</name>
<organism evidence="1 2">
    <name type="scientific">Haloarcula californiae tailed virus 1</name>
    <dbReference type="NCBI Taxonomy" id="1273746"/>
    <lineage>
        <taxon>Viruses</taxon>
        <taxon>Duplodnaviria</taxon>
        <taxon>Heunggongvirae</taxon>
        <taxon>Uroviricota</taxon>
        <taxon>Caudoviricetes</taxon>
        <taxon>Thumleimavirales</taxon>
        <taxon>Druskaviridae</taxon>
        <taxon>Hacavirus</taxon>
        <taxon>Hacavirus italiense</taxon>
        <taxon>Hacavirus HCTV1</taxon>
    </lineage>
</organism>
<accession>R4TAF4</accession>
<dbReference type="GeneID" id="16193482"/>
<gene>
    <name evidence="1" type="primary">37</name>
    <name evidence="1" type="ORF">DNAM5_37</name>
</gene>
<evidence type="ECO:0000313" key="2">
    <source>
        <dbReference type="Proteomes" id="UP000202086"/>
    </source>
</evidence>
<protein>
    <submittedName>
        <fullName evidence="1">Uncharacterized protein</fullName>
    </submittedName>
</protein>
<proteinExistence type="predicted"/>
<dbReference type="OrthoDB" id="24183at10239"/>